<proteinExistence type="predicted"/>
<protein>
    <submittedName>
        <fullName evidence="1">Uncharacterized protein</fullName>
    </submittedName>
</protein>
<dbReference type="EMBL" id="MHJC01000009">
    <property type="protein sequence ID" value="OGY61792.1"/>
    <property type="molecule type" value="Genomic_DNA"/>
</dbReference>
<organism evidence="1 2">
    <name type="scientific">Candidatus Colwellbacteria bacterium RIFCSPLOWO2_12_FULL_44_13</name>
    <dbReference type="NCBI Taxonomy" id="1797694"/>
    <lineage>
        <taxon>Bacteria</taxon>
        <taxon>Candidatus Colwelliibacteriota</taxon>
    </lineage>
</organism>
<dbReference type="Proteomes" id="UP000176976">
    <property type="component" value="Unassembled WGS sequence"/>
</dbReference>
<accession>A0A1G1ZAW8</accession>
<evidence type="ECO:0000313" key="1">
    <source>
        <dbReference type="EMBL" id="OGY61792.1"/>
    </source>
</evidence>
<sequence>MRNTERTFHWIVGVLRKAKNRFPVGHELEEMVTDGENSFPRAIWEVYDHSVRHYRYKGFVDKKNNNTIETLWNFTNFIPKFVSFDQAKKFFTIWVDVYNMKRSRQLTESREAYKIMQTIKICT</sequence>
<reference evidence="1 2" key="1">
    <citation type="journal article" date="2016" name="Nat. Commun.">
        <title>Thousands of microbial genomes shed light on interconnected biogeochemical processes in an aquifer system.</title>
        <authorList>
            <person name="Anantharaman K."/>
            <person name="Brown C.T."/>
            <person name="Hug L.A."/>
            <person name="Sharon I."/>
            <person name="Castelle C.J."/>
            <person name="Probst A.J."/>
            <person name="Thomas B.C."/>
            <person name="Singh A."/>
            <person name="Wilkins M.J."/>
            <person name="Karaoz U."/>
            <person name="Brodie E.L."/>
            <person name="Williams K.H."/>
            <person name="Hubbard S.S."/>
            <person name="Banfield J.F."/>
        </authorList>
    </citation>
    <scope>NUCLEOTIDE SEQUENCE [LARGE SCALE GENOMIC DNA]</scope>
</reference>
<dbReference type="AlphaFoldDB" id="A0A1G1ZAW8"/>
<evidence type="ECO:0000313" key="2">
    <source>
        <dbReference type="Proteomes" id="UP000176976"/>
    </source>
</evidence>
<comment type="caution">
    <text evidence="1">The sequence shown here is derived from an EMBL/GenBank/DDBJ whole genome shotgun (WGS) entry which is preliminary data.</text>
</comment>
<name>A0A1G1ZAW8_9BACT</name>
<gene>
    <name evidence="1" type="ORF">A3H06_01600</name>
</gene>